<dbReference type="Proteomes" id="UP001152300">
    <property type="component" value="Unassembled WGS sequence"/>
</dbReference>
<sequence length="103" mass="11948">MYTEIKTKQTKPRKLLINLKQKNQPFHTYIFYTEFQQLVLKTGILDENNTLIILLEQTLSNEPKTQIITTEPPIAAGNTNAFIRSIYTNHKKSTPVPKETPQF</sequence>
<protein>
    <submittedName>
        <fullName evidence="1">Uncharacterized protein</fullName>
    </submittedName>
</protein>
<dbReference type="AlphaFoldDB" id="A0A9X0AN00"/>
<evidence type="ECO:0000313" key="1">
    <source>
        <dbReference type="EMBL" id="KAJ8065757.1"/>
    </source>
</evidence>
<dbReference type="EMBL" id="JAPEIS010000006">
    <property type="protein sequence ID" value="KAJ8065757.1"/>
    <property type="molecule type" value="Genomic_DNA"/>
</dbReference>
<proteinExistence type="predicted"/>
<evidence type="ECO:0000313" key="2">
    <source>
        <dbReference type="Proteomes" id="UP001152300"/>
    </source>
</evidence>
<dbReference type="OrthoDB" id="3903894at2759"/>
<comment type="caution">
    <text evidence="1">The sequence shown here is derived from an EMBL/GenBank/DDBJ whole genome shotgun (WGS) entry which is preliminary data.</text>
</comment>
<name>A0A9X0AN00_9HELO</name>
<organism evidence="1 2">
    <name type="scientific">Sclerotinia nivalis</name>
    <dbReference type="NCBI Taxonomy" id="352851"/>
    <lineage>
        <taxon>Eukaryota</taxon>
        <taxon>Fungi</taxon>
        <taxon>Dikarya</taxon>
        <taxon>Ascomycota</taxon>
        <taxon>Pezizomycotina</taxon>
        <taxon>Leotiomycetes</taxon>
        <taxon>Helotiales</taxon>
        <taxon>Sclerotiniaceae</taxon>
        <taxon>Sclerotinia</taxon>
    </lineage>
</organism>
<gene>
    <name evidence="1" type="ORF">OCU04_006427</name>
</gene>
<accession>A0A9X0AN00</accession>
<keyword evidence="2" id="KW-1185">Reference proteome</keyword>
<reference evidence="1" key="1">
    <citation type="submission" date="2022-11" db="EMBL/GenBank/DDBJ databases">
        <title>Genome Resource of Sclerotinia nivalis Strain SnTB1, a Plant Pathogen Isolated from American Ginseng.</title>
        <authorList>
            <person name="Fan S."/>
        </authorList>
    </citation>
    <scope>NUCLEOTIDE SEQUENCE</scope>
    <source>
        <strain evidence="1">SnTB1</strain>
    </source>
</reference>